<comment type="caution">
    <text evidence="3">The sequence shown here is derived from an EMBL/GenBank/DDBJ whole genome shotgun (WGS) entry which is preliminary data.</text>
</comment>
<gene>
    <name evidence="3" type="ORF">M6B38_201250</name>
    <name evidence="2" type="ORF">M6B38_229460</name>
</gene>
<dbReference type="EMBL" id="JANAVB010042015">
    <property type="protein sequence ID" value="KAJ6795164.1"/>
    <property type="molecule type" value="Genomic_DNA"/>
</dbReference>
<keyword evidence="3" id="KW-0808">Transferase</keyword>
<feature type="compositionally biased region" description="Pro residues" evidence="1">
    <location>
        <begin position="1"/>
        <end position="11"/>
    </location>
</feature>
<reference evidence="3" key="1">
    <citation type="journal article" date="2023" name="GigaByte">
        <title>Genome assembly of the bearded iris, Iris pallida Lam.</title>
        <authorList>
            <person name="Bruccoleri R.E."/>
            <person name="Oakeley E.J."/>
            <person name="Faust A.M.E."/>
            <person name="Altorfer M."/>
            <person name="Dessus-Babus S."/>
            <person name="Burckhardt D."/>
            <person name="Oertli M."/>
            <person name="Naumann U."/>
            <person name="Petersen F."/>
            <person name="Wong J."/>
        </authorList>
    </citation>
    <scope>NUCLEOTIDE SEQUENCE</scope>
    <source>
        <strain evidence="3">GSM-AAB239-AS_SAM_17_03QT</strain>
    </source>
</reference>
<feature type="compositionally biased region" description="Basic residues" evidence="1">
    <location>
        <begin position="78"/>
        <end position="91"/>
    </location>
</feature>
<dbReference type="EMBL" id="JANAVB010038495">
    <property type="protein sequence ID" value="KAJ6800988.1"/>
    <property type="molecule type" value="Genomic_DNA"/>
</dbReference>
<keyword evidence="3" id="KW-0418">Kinase</keyword>
<accession>A0AAX6EAC1</accession>
<evidence type="ECO:0000256" key="1">
    <source>
        <dbReference type="SAM" id="MobiDB-lite"/>
    </source>
</evidence>
<reference evidence="3" key="2">
    <citation type="submission" date="2023-04" db="EMBL/GenBank/DDBJ databases">
        <authorList>
            <person name="Bruccoleri R.E."/>
            <person name="Oakeley E.J."/>
            <person name="Faust A.-M."/>
            <person name="Dessus-Babus S."/>
            <person name="Altorfer M."/>
            <person name="Burckhardt D."/>
            <person name="Oertli M."/>
            <person name="Naumann U."/>
            <person name="Petersen F."/>
            <person name="Wong J."/>
        </authorList>
    </citation>
    <scope>NUCLEOTIDE SEQUENCE</scope>
    <source>
        <strain evidence="3">GSM-AAB239-AS_SAM_17_03QT</strain>
        <tissue evidence="3">Leaf</tissue>
    </source>
</reference>
<name>A0AAX6EAC1_IRIPA</name>
<dbReference type="GO" id="GO:0016301">
    <property type="term" value="F:kinase activity"/>
    <property type="evidence" value="ECO:0007669"/>
    <property type="project" value="UniProtKB-KW"/>
</dbReference>
<evidence type="ECO:0000313" key="2">
    <source>
        <dbReference type="EMBL" id="KAJ6795164.1"/>
    </source>
</evidence>
<protein>
    <submittedName>
        <fullName evidence="3">Proline-rich receptor-like protein kinase PERK9</fullName>
    </submittedName>
</protein>
<organism evidence="3 4">
    <name type="scientific">Iris pallida</name>
    <name type="common">Sweet iris</name>
    <dbReference type="NCBI Taxonomy" id="29817"/>
    <lineage>
        <taxon>Eukaryota</taxon>
        <taxon>Viridiplantae</taxon>
        <taxon>Streptophyta</taxon>
        <taxon>Embryophyta</taxon>
        <taxon>Tracheophyta</taxon>
        <taxon>Spermatophyta</taxon>
        <taxon>Magnoliopsida</taxon>
        <taxon>Liliopsida</taxon>
        <taxon>Asparagales</taxon>
        <taxon>Iridaceae</taxon>
        <taxon>Iridoideae</taxon>
        <taxon>Irideae</taxon>
        <taxon>Iris</taxon>
    </lineage>
</organism>
<evidence type="ECO:0000313" key="3">
    <source>
        <dbReference type="EMBL" id="KAJ6800988.1"/>
    </source>
</evidence>
<feature type="region of interest" description="Disordered" evidence="1">
    <location>
        <begin position="1"/>
        <end position="92"/>
    </location>
</feature>
<sequence>MANSGLPPPTLSPKLQHYYRHQQPYPSQTPSSRPPIRSNHTRTTTTSRAPPSCANSITSTPIPKPDHIISATTESSHHHCHPHRKPNRKKNLTLTGSPELFIALHGETAPRRLASPISSGTVALSRPCGSPPTFVRDLSGSLLA</sequence>
<dbReference type="AlphaFoldDB" id="A0AAX6EAC1"/>
<dbReference type="Proteomes" id="UP001140949">
    <property type="component" value="Unassembled WGS sequence"/>
</dbReference>
<evidence type="ECO:0000313" key="4">
    <source>
        <dbReference type="Proteomes" id="UP001140949"/>
    </source>
</evidence>
<feature type="compositionally biased region" description="Low complexity" evidence="1">
    <location>
        <begin position="41"/>
        <end position="54"/>
    </location>
</feature>
<keyword evidence="3" id="KW-0675">Receptor</keyword>
<keyword evidence="4" id="KW-1185">Reference proteome</keyword>
<proteinExistence type="predicted"/>